<sequence>MTSRRISVFSLATLIIMAGVVRPEDDVKINISGNDSVASGLRFFVRLYDDCSKKDGLSPCLKMKAITFLDRAMRTLEIPLTESLVLVQTGAATEKSSVPRDQQQEPVGRSLTETELEASLPVDSYEAKDLQLNKILLDRVARFFNIYKVQIAFPKMDTSDLKRSLEEGRGKMKKMMGMMMMGLAMKTAALVPIAIGGLFLLAGKALIISKIALVLSLIIALKKLLSQKQGGGGGHHHDSHHGWQPSGGGGGGGWDRRSLDDDVAAQNLAYRGQISTQQ</sequence>
<dbReference type="PANTHER" id="PTHR21879">
    <property type="entry name" value="FI03362P-RELATED-RELATED"/>
    <property type="match status" value="1"/>
</dbReference>
<keyword evidence="2" id="KW-0472">Membrane</keyword>
<protein>
    <recommendedName>
        <fullName evidence="6">Protein osiris 12</fullName>
    </recommendedName>
</protein>
<accession>A0A2J7QXI9</accession>
<evidence type="ECO:0000256" key="1">
    <source>
        <dbReference type="SAM" id="MobiDB-lite"/>
    </source>
</evidence>
<evidence type="ECO:0000313" key="5">
    <source>
        <dbReference type="Proteomes" id="UP000235965"/>
    </source>
</evidence>
<gene>
    <name evidence="4" type="ORF">B7P43_G07753</name>
</gene>
<proteinExistence type="predicted"/>
<keyword evidence="2" id="KW-0812">Transmembrane</keyword>
<feature type="transmembrane region" description="Helical" evidence="2">
    <location>
        <begin position="179"/>
        <end position="201"/>
    </location>
</feature>
<dbReference type="EMBL" id="NEVH01009379">
    <property type="protein sequence ID" value="PNF33301.1"/>
    <property type="molecule type" value="Genomic_DNA"/>
</dbReference>
<dbReference type="InterPro" id="IPR012464">
    <property type="entry name" value="DUF1676"/>
</dbReference>
<dbReference type="Proteomes" id="UP000235965">
    <property type="component" value="Unassembled WGS sequence"/>
</dbReference>
<evidence type="ECO:0000313" key="4">
    <source>
        <dbReference type="EMBL" id="PNF33301.1"/>
    </source>
</evidence>
<dbReference type="PANTHER" id="PTHR21879:SF12">
    <property type="entry name" value="OSIRIS 12"/>
    <property type="match status" value="1"/>
</dbReference>
<dbReference type="GO" id="GO:0016020">
    <property type="term" value="C:membrane"/>
    <property type="evidence" value="ECO:0007669"/>
    <property type="project" value="TreeGrafter"/>
</dbReference>
<name>A0A2J7QXI9_9NEOP</name>
<dbReference type="InParanoid" id="A0A2J7QXI9"/>
<feature type="signal peptide" evidence="3">
    <location>
        <begin position="1"/>
        <end position="23"/>
    </location>
</feature>
<reference evidence="4 5" key="1">
    <citation type="submission" date="2017-12" db="EMBL/GenBank/DDBJ databases">
        <title>Hemimetabolous genomes reveal molecular basis of termite eusociality.</title>
        <authorList>
            <person name="Harrison M.C."/>
            <person name="Jongepier E."/>
            <person name="Robertson H.M."/>
            <person name="Arning N."/>
            <person name="Bitard-Feildel T."/>
            <person name="Chao H."/>
            <person name="Childers C.P."/>
            <person name="Dinh H."/>
            <person name="Doddapaneni H."/>
            <person name="Dugan S."/>
            <person name="Gowin J."/>
            <person name="Greiner C."/>
            <person name="Han Y."/>
            <person name="Hu H."/>
            <person name="Hughes D.S.T."/>
            <person name="Huylmans A.-K."/>
            <person name="Kemena C."/>
            <person name="Kremer L.P.M."/>
            <person name="Lee S.L."/>
            <person name="Lopez-Ezquerra A."/>
            <person name="Mallet L."/>
            <person name="Monroy-Kuhn J.M."/>
            <person name="Moser A."/>
            <person name="Murali S.C."/>
            <person name="Muzny D.M."/>
            <person name="Otani S."/>
            <person name="Piulachs M.-D."/>
            <person name="Poelchau M."/>
            <person name="Qu J."/>
            <person name="Schaub F."/>
            <person name="Wada-Katsumata A."/>
            <person name="Worley K.C."/>
            <person name="Xie Q."/>
            <person name="Ylla G."/>
            <person name="Poulsen M."/>
            <person name="Gibbs R.A."/>
            <person name="Schal C."/>
            <person name="Richards S."/>
            <person name="Belles X."/>
            <person name="Korb J."/>
            <person name="Bornberg-Bauer E."/>
        </authorList>
    </citation>
    <scope>NUCLEOTIDE SEQUENCE [LARGE SCALE GENOMIC DNA]</scope>
    <source>
        <tissue evidence="4">Whole body</tissue>
    </source>
</reference>
<evidence type="ECO:0008006" key="6">
    <source>
        <dbReference type="Google" id="ProtNLM"/>
    </source>
</evidence>
<feature type="region of interest" description="Disordered" evidence="1">
    <location>
        <begin position="230"/>
        <end position="258"/>
    </location>
</feature>
<dbReference type="STRING" id="105785.A0A2J7QXI9"/>
<dbReference type="AlphaFoldDB" id="A0A2J7QXI9"/>
<feature type="chain" id="PRO_5014360025" description="Protein osiris 12" evidence="3">
    <location>
        <begin position="24"/>
        <end position="278"/>
    </location>
</feature>
<organism evidence="4 5">
    <name type="scientific">Cryptotermes secundus</name>
    <dbReference type="NCBI Taxonomy" id="105785"/>
    <lineage>
        <taxon>Eukaryota</taxon>
        <taxon>Metazoa</taxon>
        <taxon>Ecdysozoa</taxon>
        <taxon>Arthropoda</taxon>
        <taxon>Hexapoda</taxon>
        <taxon>Insecta</taxon>
        <taxon>Pterygota</taxon>
        <taxon>Neoptera</taxon>
        <taxon>Polyneoptera</taxon>
        <taxon>Dictyoptera</taxon>
        <taxon>Blattodea</taxon>
        <taxon>Blattoidea</taxon>
        <taxon>Termitoidae</taxon>
        <taxon>Kalotermitidae</taxon>
        <taxon>Cryptotermitinae</taxon>
        <taxon>Cryptotermes</taxon>
    </lineage>
</organism>
<keyword evidence="5" id="KW-1185">Reference proteome</keyword>
<keyword evidence="2" id="KW-1133">Transmembrane helix</keyword>
<evidence type="ECO:0000256" key="3">
    <source>
        <dbReference type="SAM" id="SignalP"/>
    </source>
</evidence>
<evidence type="ECO:0000256" key="2">
    <source>
        <dbReference type="SAM" id="Phobius"/>
    </source>
</evidence>
<keyword evidence="3" id="KW-0732">Signal</keyword>
<dbReference type="OrthoDB" id="6622274at2759"/>
<dbReference type="Pfam" id="PF07898">
    <property type="entry name" value="DUF1676"/>
    <property type="match status" value="1"/>
</dbReference>
<comment type="caution">
    <text evidence="4">The sequence shown here is derived from an EMBL/GenBank/DDBJ whole genome shotgun (WGS) entry which is preliminary data.</text>
</comment>